<evidence type="ECO:0000313" key="2">
    <source>
        <dbReference type="Proteomes" id="UP000054826"/>
    </source>
</evidence>
<sequence length="104" mass="12322">LRHLVTDATFVPLRYSCQFFLPFWMRLLMFQRWSSCTNIPRSLCNIVWNVGINIAARFHISHCRLKKTLKMETEHYLLYELLPTLSIFCILPSFDAGDHLPLHL</sequence>
<dbReference type="EMBL" id="JYDV01000015">
    <property type="protein sequence ID" value="KRZ42273.1"/>
    <property type="molecule type" value="Genomic_DNA"/>
</dbReference>
<organism evidence="1 2">
    <name type="scientific">Trichinella pseudospiralis</name>
    <name type="common">Parasitic roundworm</name>
    <dbReference type="NCBI Taxonomy" id="6337"/>
    <lineage>
        <taxon>Eukaryota</taxon>
        <taxon>Metazoa</taxon>
        <taxon>Ecdysozoa</taxon>
        <taxon>Nematoda</taxon>
        <taxon>Enoplea</taxon>
        <taxon>Dorylaimia</taxon>
        <taxon>Trichinellida</taxon>
        <taxon>Trichinellidae</taxon>
        <taxon>Trichinella</taxon>
    </lineage>
</organism>
<protein>
    <submittedName>
        <fullName evidence="1">Uncharacterized protein</fullName>
    </submittedName>
</protein>
<dbReference type="Proteomes" id="UP000054826">
    <property type="component" value="Unassembled WGS sequence"/>
</dbReference>
<name>A0A0V1K4V3_TRIPS</name>
<feature type="non-terminal residue" evidence="1">
    <location>
        <position position="1"/>
    </location>
</feature>
<comment type="caution">
    <text evidence="1">The sequence shown here is derived from an EMBL/GenBank/DDBJ whole genome shotgun (WGS) entry which is preliminary data.</text>
</comment>
<evidence type="ECO:0000313" key="1">
    <source>
        <dbReference type="EMBL" id="KRZ42273.1"/>
    </source>
</evidence>
<gene>
    <name evidence="1" type="ORF">T4C_4845</name>
</gene>
<proteinExistence type="predicted"/>
<reference evidence="1 2" key="1">
    <citation type="submission" date="2015-01" db="EMBL/GenBank/DDBJ databases">
        <title>Evolution of Trichinella species and genotypes.</title>
        <authorList>
            <person name="Korhonen P.K."/>
            <person name="Edoardo P."/>
            <person name="Giuseppe L.R."/>
            <person name="Gasser R.B."/>
        </authorList>
    </citation>
    <scope>NUCLEOTIDE SEQUENCE [LARGE SCALE GENOMIC DNA]</scope>
    <source>
        <strain evidence="1">ISS176</strain>
    </source>
</reference>
<accession>A0A0V1K4V3</accession>
<dbReference type="AlphaFoldDB" id="A0A0V1K4V3"/>